<reference evidence="1" key="1">
    <citation type="submission" date="2024-03" db="EMBL/GenBank/DDBJ databases">
        <authorList>
            <consortium name="ELIXIR-Norway"/>
            <consortium name="Elixir Norway"/>
        </authorList>
    </citation>
    <scope>NUCLEOTIDE SEQUENCE</scope>
</reference>
<dbReference type="EMBL" id="OZ023705">
    <property type="protein sequence ID" value="CAK9874834.1"/>
    <property type="molecule type" value="Genomic_DNA"/>
</dbReference>
<protein>
    <submittedName>
        <fullName evidence="1">Uncharacterized protein</fullName>
    </submittedName>
</protein>
<evidence type="ECO:0000313" key="2">
    <source>
        <dbReference type="Proteomes" id="UP001497522"/>
    </source>
</evidence>
<organism evidence="1 2">
    <name type="scientific">Sphagnum jensenii</name>
    <dbReference type="NCBI Taxonomy" id="128206"/>
    <lineage>
        <taxon>Eukaryota</taxon>
        <taxon>Viridiplantae</taxon>
        <taxon>Streptophyta</taxon>
        <taxon>Embryophyta</taxon>
        <taxon>Bryophyta</taxon>
        <taxon>Sphagnophytina</taxon>
        <taxon>Sphagnopsida</taxon>
        <taxon>Sphagnales</taxon>
        <taxon>Sphagnaceae</taxon>
        <taxon>Sphagnum</taxon>
    </lineage>
</organism>
<sequence>MELFQLLLHFYNQPSLELSPLTSCSHQPVAGQRQLSVSEVLLIRKSHAHFFLIWSCASITGYKTSTDSDEIRTDLLEFRSRLEGLVFVTMEPQRRMK</sequence>
<name>A0ABP1BGX0_9BRYO</name>
<proteinExistence type="predicted"/>
<evidence type="ECO:0000313" key="1">
    <source>
        <dbReference type="EMBL" id="CAK9874834.1"/>
    </source>
</evidence>
<keyword evidence="2" id="KW-1185">Reference proteome</keyword>
<dbReference type="Proteomes" id="UP001497522">
    <property type="component" value="Chromosome 4"/>
</dbReference>
<accession>A0ABP1BGX0</accession>
<gene>
    <name evidence="1" type="ORF">CSSPJE1EN2_LOCUS17083</name>
</gene>